<gene>
    <name evidence="1" type="ORF">BpHYR1_013122</name>
</gene>
<evidence type="ECO:0000313" key="1">
    <source>
        <dbReference type="EMBL" id="RNA07629.1"/>
    </source>
</evidence>
<evidence type="ECO:0000313" key="2">
    <source>
        <dbReference type="Proteomes" id="UP000276133"/>
    </source>
</evidence>
<dbReference type="EMBL" id="REGN01006975">
    <property type="protein sequence ID" value="RNA07629.1"/>
    <property type="molecule type" value="Genomic_DNA"/>
</dbReference>
<organism evidence="1 2">
    <name type="scientific">Brachionus plicatilis</name>
    <name type="common">Marine rotifer</name>
    <name type="synonym">Brachionus muelleri</name>
    <dbReference type="NCBI Taxonomy" id="10195"/>
    <lineage>
        <taxon>Eukaryota</taxon>
        <taxon>Metazoa</taxon>
        <taxon>Spiralia</taxon>
        <taxon>Gnathifera</taxon>
        <taxon>Rotifera</taxon>
        <taxon>Eurotatoria</taxon>
        <taxon>Monogononta</taxon>
        <taxon>Pseudotrocha</taxon>
        <taxon>Ploima</taxon>
        <taxon>Brachionidae</taxon>
        <taxon>Brachionus</taxon>
    </lineage>
</organism>
<sequence length="110" mass="12823">MILKLWSEISICPNLILINNNKILTPTARPARPRLFSGPGAAYLSIWPCRPCTRRLDLFDSKLICLLKVNDMGQYNIRRSPLSKNQIQYMNNVYSFLKLLNKFSFEIFEI</sequence>
<comment type="caution">
    <text evidence="1">The sequence shown here is derived from an EMBL/GenBank/DDBJ whole genome shotgun (WGS) entry which is preliminary data.</text>
</comment>
<name>A0A3M7Q8R7_BRAPC</name>
<dbReference type="Proteomes" id="UP000276133">
    <property type="component" value="Unassembled WGS sequence"/>
</dbReference>
<dbReference type="AlphaFoldDB" id="A0A3M7Q8R7"/>
<protein>
    <submittedName>
        <fullName evidence="1">Uncharacterized protein</fullName>
    </submittedName>
</protein>
<reference evidence="1 2" key="1">
    <citation type="journal article" date="2018" name="Sci. Rep.">
        <title>Genomic signatures of local adaptation to the degree of environmental predictability in rotifers.</title>
        <authorList>
            <person name="Franch-Gras L."/>
            <person name="Hahn C."/>
            <person name="Garcia-Roger E.M."/>
            <person name="Carmona M.J."/>
            <person name="Serra M."/>
            <person name="Gomez A."/>
        </authorList>
    </citation>
    <scope>NUCLEOTIDE SEQUENCE [LARGE SCALE GENOMIC DNA]</scope>
    <source>
        <strain evidence="1">HYR1</strain>
    </source>
</reference>
<keyword evidence="2" id="KW-1185">Reference proteome</keyword>
<accession>A0A3M7Q8R7</accession>
<proteinExistence type="predicted"/>